<dbReference type="CDD" id="cd20311">
    <property type="entry name" value="cupin_Yhhw_C"/>
    <property type="match status" value="1"/>
</dbReference>
<dbReference type="EMBL" id="JASJQH010007105">
    <property type="protein sequence ID" value="KAK9718181.1"/>
    <property type="molecule type" value="Genomic_DNA"/>
</dbReference>
<sequence>MAIKITPRRSEERGHANHGWLNSYHTFSFASYWDRRFEQFGPLRVINEDVVQGGTGFPTHPHKEFEIWSYVVSGELMHKDSTGTHETIKRGQVQFTTAGTGVTHSEFNAHPKNPVHFLQIWAKPDQSRLPPKYQTMEWTEEDKNNKLCLIIKPIGQASEKAINCHTDLWMYASVLKKGNQVVHKISDSGRKLYIHLINTGGQLEVNGVRLNSGDGAFITEPGKDDQLTVTSIGESPAEFLLFDMK</sequence>
<accession>A0ABR2W2X3</accession>
<dbReference type="InterPro" id="IPR014710">
    <property type="entry name" value="RmlC-like_jellyroll"/>
</dbReference>
<evidence type="ECO:0000256" key="1">
    <source>
        <dbReference type="ARBA" id="ARBA00008416"/>
    </source>
</evidence>
<dbReference type="CDD" id="cd02910">
    <property type="entry name" value="cupin_Yhhw_N"/>
    <property type="match status" value="1"/>
</dbReference>
<dbReference type="InterPro" id="IPR003829">
    <property type="entry name" value="Pirin_N_dom"/>
</dbReference>
<dbReference type="SUPFAM" id="SSF51182">
    <property type="entry name" value="RmlC-like cupins"/>
    <property type="match status" value="1"/>
</dbReference>
<proteinExistence type="inferred from homology"/>
<evidence type="ECO:0008006" key="7">
    <source>
        <dbReference type="Google" id="ProtNLM"/>
    </source>
</evidence>
<evidence type="ECO:0000313" key="6">
    <source>
        <dbReference type="Proteomes" id="UP001479436"/>
    </source>
</evidence>
<dbReference type="PANTHER" id="PTHR43212">
    <property type="entry name" value="QUERCETIN 2,3-DIOXYGENASE"/>
    <property type="match status" value="1"/>
</dbReference>
<comment type="similarity">
    <text evidence="1 2">Belongs to the pirin family.</text>
</comment>
<reference evidence="5 6" key="1">
    <citation type="submission" date="2023-04" db="EMBL/GenBank/DDBJ databases">
        <title>Genome of Basidiobolus ranarum AG-B5.</title>
        <authorList>
            <person name="Stajich J.E."/>
            <person name="Carter-House D."/>
            <person name="Gryganskyi A."/>
        </authorList>
    </citation>
    <scope>NUCLEOTIDE SEQUENCE [LARGE SCALE GENOMIC DNA]</scope>
    <source>
        <strain evidence="5 6">AG-B5</strain>
    </source>
</reference>
<organism evidence="5 6">
    <name type="scientific">Basidiobolus ranarum</name>
    <dbReference type="NCBI Taxonomy" id="34480"/>
    <lineage>
        <taxon>Eukaryota</taxon>
        <taxon>Fungi</taxon>
        <taxon>Fungi incertae sedis</taxon>
        <taxon>Zoopagomycota</taxon>
        <taxon>Entomophthoromycotina</taxon>
        <taxon>Basidiobolomycetes</taxon>
        <taxon>Basidiobolales</taxon>
        <taxon>Basidiobolaceae</taxon>
        <taxon>Basidiobolus</taxon>
    </lineage>
</organism>
<feature type="domain" description="Quercetin 2,3-dioxygenase C-terminal cupin" evidence="4">
    <location>
        <begin position="157"/>
        <end position="244"/>
    </location>
</feature>
<gene>
    <name evidence="5" type="ORF">K7432_005667</name>
</gene>
<keyword evidence="6" id="KW-1185">Reference proteome</keyword>
<evidence type="ECO:0000259" key="4">
    <source>
        <dbReference type="Pfam" id="PF17954"/>
    </source>
</evidence>
<dbReference type="InterPro" id="IPR011051">
    <property type="entry name" value="RmlC_Cupin_sf"/>
</dbReference>
<dbReference type="Gene3D" id="2.60.120.10">
    <property type="entry name" value="Jelly Rolls"/>
    <property type="match status" value="2"/>
</dbReference>
<dbReference type="InterPro" id="IPR012093">
    <property type="entry name" value="Pirin"/>
</dbReference>
<evidence type="ECO:0000313" key="5">
    <source>
        <dbReference type="EMBL" id="KAK9718181.1"/>
    </source>
</evidence>
<protein>
    <recommendedName>
        <fullName evidence="7">Pirin</fullName>
    </recommendedName>
</protein>
<name>A0ABR2W2X3_9FUNG</name>
<dbReference type="Pfam" id="PF17954">
    <property type="entry name" value="Pirin_C_2"/>
    <property type="match status" value="1"/>
</dbReference>
<comment type="caution">
    <text evidence="5">The sequence shown here is derived from an EMBL/GenBank/DDBJ whole genome shotgun (WGS) entry which is preliminary data.</text>
</comment>
<dbReference type="PANTHER" id="PTHR43212:SF3">
    <property type="entry name" value="QUERCETIN 2,3-DIOXYGENASE"/>
    <property type="match status" value="1"/>
</dbReference>
<dbReference type="PIRSF" id="PIRSF006232">
    <property type="entry name" value="Pirin"/>
    <property type="match status" value="1"/>
</dbReference>
<dbReference type="Proteomes" id="UP001479436">
    <property type="component" value="Unassembled WGS sequence"/>
</dbReference>
<dbReference type="Pfam" id="PF02678">
    <property type="entry name" value="Pirin"/>
    <property type="match status" value="1"/>
</dbReference>
<evidence type="ECO:0000259" key="3">
    <source>
        <dbReference type="Pfam" id="PF02678"/>
    </source>
</evidence>
<evidence type="ECO:0000256" key="2">
    <source>
        <dbReference type="RuleBase" id="RU003457"/>
    </source>
</evidence>
<dbReference type="InterPro" id="IPR041602">
    <property type="entry name" value="Quercetinase_C"/>
</dbReference>
<feature type="domain" description="Pirin N-terminal" evidence="3">
    <location>
        <begin position="12"/>
        <end position="121"/>
    </location>
</feature>